<evidence type="ECO:0000256" key="7">
    <source>
        <dbReference type="ARBA" id="ARBA00022490"/>
    </source>
</evidence>
<protein>
    <recommendedName>
        <fullName evidence="6 14">Uroporphyrinogen decarboxylase</fullName>
        <ecNumber evidence="5 14">4.1.1.37</ecNumber>
    </recommendedName>
</protein>
<dbReference type="NCBIfam" id="TIGR01464">
    <property type="entry name" value="hemE"/>
    <property type="match status" value="1"/>
</dbReference>
<comment type="similarity">
    <text evidence="3 15">Belongs to the uroporphyrinogen decarboxylase family.</text>
</comment>
<dbReference type="InterPro" id="IPR006361">
    <property type="entry name" value="Uroporphyrinogen_deCO2ase_HemE"/>
</dbReference>
<evidence type="ECO:0000256" key="12">
    <source>
        <dbReference type="ARBA" id="ARBA00047341"/>
    </source>
</evidence>
<evidence type="ECO:0000256" key="13">
    <source>
        <dbReference type="ARBA" id="ARBA00048411"/>
    </source>
</evidence>
<evidence type="ECO:0000256" key="8">
    <source>
        <dbReference type="ARBA" id="ARBA00022793"/>
    </source>
</evidence>
<dbReference type="PROSITE" id="PS00907">
    <property type="entry name" value="UROD_2"/>
    <property type="match status" value="1"/>
</dbReference>
<comment type="subcellular location">
    <subcellularLocation>
        <location evidence="1">Cytoplasm</location>
        <location evidence="1">Cytosol</location>
    </subcellularLocation>
</comment>
<dbReference type="InterPro" id="IPR000257">
    <property type="entry name" value="Uroporphyrinogen_deCOase"/>
</dbReference>
<dbReference type="EC" id="4.1.1.37" evidence="5 14"/>
<comment type="caution">
    <text evidence="18">The sequence shown here is derived from an EMBL/GenBank/DDBJ whole genome shotgun (WGS) entry which is preliminary data.</text>
</comment>
<dbReference type="Proteomes" id="UP000009131">
    <property type="component" value="Unassembled WGS sequence"/>
</dbReference>
<dbReference type="HAMAP" id="MF_00218">
    <property type="entry name" value="URO_D"/>
    <property type="match status" value="1"/>
</dbReference>
<evidence type="ECO:0000256" key="1">
    <source>
        <dbReference type="ARBA" id="ARBA00004514"/>
    </source>
</evidence>
<evidence type="ECO:0000259" key="16">
    <source>
        <dbReference type="PROSITE" id="PS00906"/>
    </source>
</evidence>
<keyword evidence="19" id="KW-1185">Reference proteome</keyword>
<comment type="catalytic activity">
    <reaction evidence="12">
        <text>uroporphyrinogen I + 4 H(+) = coproporphyrinogen I + 4 CO2</text>
        <dbReference type="Rhea" id="RHEA:31239"/>
        <dbReference type="ChEBI" id="CHEBI:15378"/>
        <dbReference type="ChEBI" id="CHEBI:16526"/>
        <dbReference type="ChEBI" id="CHEBI:62626"/>
        <dbReference type="ChEBI" id="CHEBI:62631"/>
    </reaction>
    <physiologicalReaction direction="left-to-right" evidence="12">
        <dbReference type="Rhea" id="RHEA:31240"/>
    </physiologicalReaction>
</comment>
<evidence type="ECO:0000256" key="9">
    <source>
        <dbReference type="ARBA" id="ARBA00023239"/>
    </source>
</evidence>
<evidence type="ECO:0000256" key="11">
    <source>
        <dbReference type="ARBA" id="ARBA00045708"/>
    </source>
</evidence>
<dbReference type="AlphaFoldDB" id="G7E3T7"/>
<dbReference type="HOGENOM" id="CLU_040933_0_0_1"/>
<dbReference type="GO" id="GO:0004853">
    <property type="term" value="F:uroporphyrinogen decarboxylase activity"/>
    <property type="evidence" value="ECO:0007669"/>
    <property type="project" value="UniProtKB-EC"/>
</dbReference>
<comment type="function">
    <text evidence="11">Catalyzes the sequential decarboxylation of the four acetate side chains of uroporphyrinogen to form coproporphyrinogen and participates in the fifth step in the heme biosynthetic pathway. Isomer I or isomer III of uroporphyrinogen may serve as substrate, but only coproporphyrinogen III can ultimately be converted to heme. In vitro also decarboxylates pentacarboxylate porphyrinogen I.</text>
</comment>
<feature type="domain" description="Uroporphyrinogen decarboxylase (URO-D)" evidence="16">
    <location>
        <begin position="39"/>
        <end position="48"/>
    </location>
</feature>
<dbReference type="UniPathway" id="UPA00251">
    <property type="reaction ID" value="UER00321"/>
</dbReference>
<keyword evidence="8 14" id="KW-0210">Decarboxylase</keyword>
<keyword evidence="7" id="KW-0963">Cytoplasm</keyword>
<comment type="pathway">
    <text evidence="2 14">Porphyrin-containing compound metabolism; protoporphyrin-IX biosynthesis; coproporphyrinogen-III from 5-aminolevulinate: step 4/4.</text>
</comment>
<sequence>MAELCGDYAFPADPASHFPEMRNTLLLSAARCQSTSRPPVWVMRQAGRYLPEFRKLRESHDFFEICRTPELAAEITLQPIDRYPELDASIIFSDILVVPQALGMQVDMLPAHGPHFPRPLRQPEDGEKLLKETDELNVDAELRYVYAAITLTRQKLEGRVPLIGFCGSPWTLFAYMIEGGGSKTLQQAHTWINRYPELSHRLLERIADTCAQFLVGQIRAGAQMVQIFDSWAGELEAGKYRAFSLQYCYQISRTVRQLLEHHQISCPPISLFPKGGGPIALESIAQGSQADTHFDVIGLDWTIDAEHARRALEEGAKLNRAGWRGQIALQGNMNPNMLYAGQEAISRDVERMAADFRPSRPGWIANLGHGITPGVDPEDMKHFLQCVQAIRPA</sequence>
<evidence type="ECO:0000256" key="14">
    <source>
        <dbReference type="RuleBase" id="RU000554"/>
    </source>
</evidence>
<evidence type="ECO:0000313" key="18">
    <source>
        <dbReference type="EMBL" id="GAA97497.1"/>
    </source>
</evidence>
<comment type="subunit">
    <text evidence="4">Homodimer.</text>
</comment>
<dbReference type="OMA" id="LWLMRQA"/>
<evidence type="ECO:0000256" key="3">
    <source>
        <dbReference type="ARBA" id="ARBA00009935"/>
    </source>
</evidence>
<evidence type="ECO:0000259" key="17">
    <source>
        <dbReference type="PROSITE" id="PS00907"/>
    </source>
</evidence>
<dbReference type="GO" id="GO:0006782">
    <property type="term" value="P:protoporphyrinogen IX biosynthetic process"/>
    <property type="evidence" value="ECO:0007669"/>
    <property type="project" value="UniProtKB-UniPathway"/>
</dbReference>
<evidence type="ECO:0000256" key="10">
    <source>
        <dbReference type="ARBA" id="ARBA00023244"/>
    </source>
</evidence>
<dbReference type="PANTHER" id="PTHR21091">
    <property type="entry name" value="METHYLTETRAHYDROFOLATE:HOMOCYSTEINE METHYLTRANSFERASE RELATED"/>
    <property type="match status" value="1"/>
</dbReference>
<dbReference type="FunFam" id="3.20.20.210:FF:000008">
    <property type="entry name" value="Uroporphyrinogen decarboxylase"/>
    <property type="match status" value="1"/>
</dbReference>
<keyword evidence="10 14" id="KW-0627">Porphyrin biosynthesis</keyword>
<dbReference type="InterPro" id="IPR038071">
    <property type="entry name" value="UROD/MetE-like_sf"/>
</dbReference>
<organism evidence="18 19">
    <name type="scientific">Mixia osmundae (strain CBS 9802 / IAM 14324 / JCM 22182 / KY 12970)</name>
    <dbReference type="NCBI Taxonomy" id="764103"/>
    <lineage>
        <taxon>Eukaryota</taxon>
        <taxon>Fungi</taxon>
        <taxon>Dikarya</taxon>
        <taxon>Basidiomycota</taxon>
        <taxon>Pucciniomycotina</taxon>
        <taxon>Mixiomycetes</taxon>
        <taxon>Mixiales</taxon>
        <taxon>Mixiaceae</taxon>
        <taxon>Mixia</taxon>
    </lineage>
</organism>
<evidence type="ECO:0000313" key="19">
    <source>
        <dbReference type="Proteomes" id="UP000009131"/>
    </source>
</evidence>
<evidence type="ECO:0000256" key="15">
    <source>
        <dbReference type="RuleBase" id="RU004169"/>
    </source>
</evidence>
<dbReference type="Pfam" id="PF01208">
    <property type="entry name" value="URO-D"/>
    <property type="match status" value="1"/>
</dbReference>
<dbReference type="CDD" id="cd00717">
    <property type="entry name" value="URO-D"/>
    <property type="match status" value="1"/>
</dbReference>
<dbReference type="OrthoDB" id="339900at2759"/>
<dbReference type="RefSeq" id="XP_014570592.1">
    <property type="nucleotide sequence ID" value="XM_014715106.1"/>
</dbReference>
<feature type="domain" description="Uroporphyrinogen decarboxylase (URO-D)" evidence="17">
    <location>
        <begin position="163"/>
        <end position="179"/>
    </location>
</feature>
<dbReference type="EMBL" id="BABT02000126">
    <property type="protein sequence ID" value="GAA97497.1"/>
    <property type="molecule type" value="Genomic_DNA"/>
</dbReference>
<dbReference type="Gene3D" id="3.20.20.210">
    <property type="match status" value="1"/>
</dbReference>
<keyword evidence="9 14" id="KW-0456">Lyase</keyword>
<dbReference type="SUPFAM" id="SSF51726">
    <property type="entry name" value="UROD/MetE-like"/>
    <property type="match status" value="1"/>
</dbReference>
<proteinExistence type="inferred from homology"/>
<evidence type="ECO:0000256" key="6">
    <source>
        <dbReference type="ARBA" id="ARBA00014308"/>
    </source>
</evidence>
<comment type="catalytic activity">
    <reaction evidence="13">
        <text>uroporphyrinogen III + 4 H(+) = coproporphyrinogen III + 4 CO2</text>
        <dbReference type="Rhea" id="RHEA:19865"/>
        <dbReference type="ChEBI" id="CHEBI:15378"/>
        <dbReference type="ChEBI" id="CHEBI:16526"/>
        <dbReference type="ChEBI" id="CHEBI:57308"/>
        <dbReference type="ChEBI" id="CHEBI:57309"/>
        <dbReference type="EC" id="4.1.1.37"/>
    </reaction>
    <physiologicalReaction direction="left-to-right" evidence="13">
        <dbReference type="Rhea" id="RHEA:19866"/>
    </physiologicalReaction>
</comment>
<evidence type="ECO:0000256" key="4">
    <source>
        <dbReference type="ARBA" id="ARBA00011738"/>
    </source>
</evidence>
<dbReference type="FunCoup" id="G7E3T7">
    <property type="interactions" value="485"/>
</dbReference>
<dbReference type="PANTHER" id="PTHR21091:SF169">
    <property type="entry name" value="UROPORPHYRINOGEN DECARBOXYLASE"/>
    <property type="match status" value="1"/>
</dbReference>
<dbReference type="InParanoid" id="G7E3T7"/>
<accession>G7E3T7</accession>
<reference evidence="18 19" key="1">
    <citation type="journal article" date="2011" name="J. Gen. Appl. Microbiol.">
        <title>Draft genome sequencing of the enigmatic basidiomycete Mixia osmundae.</title>
        <authorList>
            <person name="Nishida H."/>
            <person name="Nagatsuka Y."/>
            <person name="Sugiyama J."/>
        </authorList>
    </citation>
    <scope>NUCLEOTIDE SEQUENCE [LARGE SCALE GENOMIC DNA]</scope>
    <source>
        <strain evidence="19">CBS 9802 / IAM 14324 / JCM 22182 / KY 12970</strain>
    </source>
</reference>
<dbReference type="GO" id="GO:0005829">
    <property type="term" value="C:cytosol"/>
    <property type="evidence" value="ECO:0007669"/>
    <property type="project" value="UniProtKB-SubCell"/>
</dbReference>
<dbReference type="STRING" id="764103.G7E3T7"/>
<dbReference type="PROSITE" id="PS00906">
    <property type="entry name" value="UROD_1"/>
    <property type="match status" value="1"/>
</dbReference>
<evidence type="ECO:0000256" key="2">
    <source>
        <dbReference type="ARBA" id="ARBA00004804"/>
    </source>
</evidence>
<dbReference type="eggNOG" id="KOG2872">
    <property type="taxonomic scope" value="Eukaryota"/>
</dbReference>
<evidence type="ECO:0000256" key="5">
    <source>
        <dbReference type="ARBA" id="ARBA00012288"/>
    </source>
</evidence>
<reference evidence="18 19" key="2">
    <citation type="journal article" date="2012" name="Open Biol.">
        <title>Characteristics of nucleosomes and linker DNA regions on the genome of the basidiomycete Mixia osmundae revealed by mono- and dinucleosome mapping.</title>
        <authorList>
            <person name="Nishida H."/>
            <person name="Kondo S."/>
            <person name="Matsumoto T."/>
            <person name="Suzuki Y."/>
            <person name="Yoshikawa H."/>
            <person name="Taylor T.D."/>
            <person name="Sugiyama J."/>
        </authorList>
    </citation>
    <scope>NUCLEOTIDE SEQUENCE [LARGE SCALE GENOMIC DNA]</scope>
    <source>
        <strain evidence="19">CBS 9802 / IAM 14324 / JCM 22182 / KY 12970</strain>
    </source>
</reference>
<name>G7E3T7_MIXOS</name>
<gene>
    <name evidence="18" type="primary">Mo04175</name>
    <name evidence="18" type="ORF">E5Q_04175</name>
</gene>